<keyword evidence="4" id="KW-1185">Reference proteome</keyword>
<dbReference type="CDD" id="cd22152">
    <property type="entry name" value="F-box_AtAFR-like"/>
    <property type="match status" value="1"/>
</dbReference>
<feature type="compositionally biased region" description="Basic residues" evidence="1">
    <location>
        <begin position="92"/>
        <end position="114"/>
    </location>
</feature>
<protein>
    <submittedName>
        <fullName evidence="3">F-box/kelch-repeat protein</fullName>
    </submittedName>
</protein>
<feature type="region of interest" description="Disordered" evidence="1">
    <location>
        <begin position="92"/>
        <end position="115"/>
    </location>
</feature>
<organism evidence="3 4">
    <name type="scientific">Cardamine amara subsp. amara</name>
    <dbReference type="NCBI Taxonomy" id="228776"/>
    <lineage>
        <taxon>Eukaryota</taxon>
        <taxon>Viridiplantae</taxon>
        <taxon>Streptophyta</taxon>
        <taxon>Embryophyta</taxon>
        <taxon>Tracheophyta</taxon>
        <taxon>Spermatophyta</taxon>
        <taxon>Magnoliopsida</taxon>
        <taxon>eudicotyledons</taxon>
        <taxon>Gunneridae</taxon>
        <taxon>Pentapetalae</taxon>
        <taxon>rosids</taxon>
        <taxon>malvids</taxon>
        <taxon>Brassicales</taxon>
        <taxon>Brassicaceae</taxon>
        <taxon>Cardamineae</taxon>
        <taxon>Cardamine</taxon>
    </lineage>
</organism>
<dbReference type="Proteomes" id="UP001558713">
    <property type="component" value="Unassembled WGS sequence"/>
</dbReference>
<evidence type="ECO:0000259" key="2">
    <source>
        <dbReference type="SMART" id="SM00256"/>
    </source>
</evidence>
<evidence type="ECO:0000256" key="1">
    <source>
        <dbReference type="SAM" id="MobiDB-lite"/>
    </source>
</evidence>
<accession>A0ABD0ZWX5</accession>
<dbReference type="SUPFAM" id="SSF81383">
    <property type="entry name" value="F-box domain"/>
    <property type="match status" value="1"/>
</dbReference>
<dbReference type="PANTHER" id="PTHR24414:SF184">
    <property type="entry name" value="GALACTOSE OXIDASE_KELCH REPEAT SUPERFAMILY PROTEIN"/>
    <property type="match status" value="1"/>
</dbReference>
<name>A0ABD0ZWX5_CARAN</name>
<dbReference type="SMART" id="SM00256">
    <property type="entry name" value="FBOX"/>
    <property type="match status" value="1"/>
</dbReference>
<dbReference type="SUPFAM" id="SSF117281">
    <property type="entry name" value="Kelch motif"/>
    <property type="match status" value="1"/>
</dbReference>
<dbReference type="Gene3D" id="2.120.10.80">
    <property type="entry name" value="Kelch-type beta propeller"/>
    <property type="match status" value="1"/>
</dbReference>
<gene>
    <name evidence="3" type="ORF">V5N11_008541</name>
</gene>
<dbReference type="Pfam" id="PF00646">
    <property type="entry name" value="F-box"/>
    <property type="match status" value="1"/>
</dbReference>
<dbReference type="InterPro" id="IPR015915">
    <property type="entry name" value="Kelch-typ_b-propeller"/>
</dbReference>
<dbReference type="InterPro" id="IPR001810">
    <property type="entry name" value="F-box_dom"/>
</dbReference>
<dbReference type="InterPro" id="IPR057499">
    <property type="entry name" value="Kelch_FKB95"/>
</dbReference>
<feature type="domain" description="F-box" evidence="2">
    <location>
        <begin position="18"/>
        <end position="58"/>
    </location>
</feature>
<dbReference type="InterPro" id="IPR036047">
    <property type="entry name" value="F-box-like_dom_sf"/>
</dbReference>
<evidence type="ECO:0000313" key="3">
    <source>
        <dbReference type="EMBL" id="KAL1198923.1"/>
    </source>
</evidence>
<dbReference type="Pfam" id="PF25210">
    <property type="entry name" value="Kelch_FKB95"/>
    <property type="match status" value="1"/>
</dbReference>
<comment type="caution">
    <text evidence="3">The sequence shown here is derived from an EMBL/GenBank/DDBJ whole genome shotgun (WGS) entry which is preliminary data.</text>
</comment>
<reference evidence="3 4" key="1">
    <citation type="submission" date="2024-04" db="EMBL/GenBank/DDBJ databases">
        <title>Genome assembly C_amara_ONT_v2.</title>
        <authorList>
            <person name="Yant L."/>
            <person name="Moore C."/>
            <person name="Slenker M."/>
        </authorList>
    </citation>
    <scope>NUCLEOTIDE SEQUENCE [LARGE SCALE GENOMIC DNA]</scope>
    <source>
        <tissue evidence="3">Leaf</tissue>
    </source>
</reference>
<proteinExistence type="predicted"/>
<dbReference type="AlphaFoldDB" id="A0ABD0ZWX5"/>
<evidence type="ECO:0000313" key="4">
    <source>
        <dbReference type="Proteomes" id="UP001558713"/>
    </source>
</evidence>
<dbReference type="InterPro" id="IPR050354">
    <property type="entry name" value="F-box/kelch-repeat_ARATH"/>
</dbReference>
<dbReference type="EMBL" id="JBANAX010000657">
    <property type="protein sequence ID" value="KAL1198923.1"/>
    <property type="molecule type" value="Genomic_DNA"/>
</dbReference>
<sequence length="381" mass="43337">MRKSPTKLSPESTPNSSLPDDLVVSCLARVPRLYHPNLSIVSKSFFSILTSPELYRIRTVLGRTETFLYVCLRFPGETNLRWFTLYRKPNHTTKKKTKKKKKNKKKKKTKKKKKDLSCNVLAPVPSLNSPPVELSGFTAVGSNIYSISPTIEDSPSSNVWFLDCRTHTWLEAPRMRLAQSNELMYLAGSSEKPESLNFVEVYNTKTQTWKPVLPKIPIFKPRNLEGKVYTLLNSDVKSRREYLAYKLKDSTCEVVKLDTDSNRESICIIGNIGYVYLLPGVFLWISFGTEGAVWRMLEGLEGLPKFASDSTVKLANYGGKLVVLWDKYVRASGQTEKMISCAEISLEKRNNKKIWGKVEWFDAVLTVPKSYKFMCAITATV</sequence>
<dbReference type="PANTHER" id="PTHR24414">
    <property type="entry name" value="F-BOX/KELCH-REPEAT PROTEIN SKIP4"/>
    <property type="match status" value="1"/>
</dbReference>